<dbReference type="PANTHER" id="PTHR30557">
    <property type="entry name" value="THIAMINE BIOSYNTHESIS PROTEIN THIC"/>
    <property type="match status" value="1"/>
</dbReference>
<dbReference type="NCBIfam" id="NF009895">
    <property type="entry name" value="PRK13352.1"/>
    <property type="match status" value="1"/>
</dbReference>
<comment type="catalytic activity">
    <reaction evidence="10">
        <text>5-amino-1-(5-phospho-beta-D-ribosyl)imidazole + S-adenosyl-L-methionine = 4-amino-2-methyl-5-(phosphooxymethyl)pyrimidine + CO + 5'-deoxyadenosine + formate + L-methionine + 3 H(+)</text>
        <dbReference type="Rhea" id="RHEA:24840"/>
        <dbReference type="ChEBI" id="CHEBI:15378"/>
        <dbReference type="ChEBI" id="CHEBI:15740"/>
        <dbReference type="ChEBI" id="CHEBI:17245"/>
        <dbReference type="ChEBI" id="CHEBI:17319"/>
        <dbReference type="ChEBI" id="CHEBI:57844"/>
        <dbReference type="ChEBI" id="CHEBI:58354"/>
        <dbReference type="ChEBI" id="CHEBI:59789"/>
        <dbReference type="ChEBI" id="CHEBI:137981"/>
        <dbReference type="EC" id="4.1.99.17"/>
    </reaction>
</comment>
<proteinExistence type="inferred from homology"/>
<feature type="binding site" evidence="10">
    <location>
        <position position="99"/>
    </location>
    <ligand>
        <name>substrate</name>
    </ligand>
</feature>
<feature type="binding site" evidence="10">
    <location>
        <begin position="227"/>
        <end position="230"/>
    </location>
    <ligand>
        <name>substrate</name>
    </ligand>
</feature>
<evidence type="ECO:0000256" key="10">
    <source>
        <dbReference type="HAMAP-Rule" id="MF_00089"/>
    </source>
</evidence>
<keyword evidence="3 10" id="KW-0949">S-adenosyl-L-methionine</keyword>
<feature type="binding site" evidence="10">
    <location>
        <position position="164"/>
    </location>
    <ligand>
        <name>substrate</name>
    </ligand>
</feature>
<feature type="binding site" evidence="10">
    <location>
        <begin position="186"/>
        <end position="188"/>
    </location>
    <ligand>
        <name>substrate</name>
    </ligand>
</feature>
<sequence length="443" mass="49047">MPNYKTQMEAAKKGIVTKEMETVAKKEGVEPEKLRALVACGQVAIPANIHHTALSAEGIGTGLKTKINVNLGISGDCKNYDVEMQKVEMALRFGAEAIMDLSNYGKTNTFRRELIAKSPAMIGTVPMYDAIGYLDKDLLEISAEDFLRVVKAHAEEGVDFMTIHAGINRRALEAFHREGRKMNIVSRGGSLLFAWMEMTGNENPFFEYYDEVLEILREHDVTISLGDALRPGCLNDSSDAGQIGELIEIGNLTRRAWEKDVQVLVEGPGHMAMDEIAANVKLQKRICHNAPFYVLGPLVTDIAPGYDHITAAIGGAIAAASGADFLCYVTPAEHLRLPDLDDVKEGIVASKIAAHAADIAKDIPYARDLDDQMAHARHKMDWEEMFQIAIDGEKAKQYFESTPPADRHTCSMCGKMCAVRTTNWILEGKKVEFYSEKERRLKK</sequence>
<feature type="binding site" evidence="10">
    <location>
        <position position="413"/>
    </location>
    <ligand>
        <name>[4Fe-4S] cluster</name>
        <dbReference type="ChEBI" id="CHEBI:49883"/>
        <note>4Fe-4S-S-AdoMet</note>
    </ligand>
</feature>
<evidence type="ECO:0000256" key="7">
    <source>
        <dbReference type="ARBA" id="ARBA00023004"/>
    </source>
</evidence>
<feature type="binding site" evidence="10">
    <location>
        <position position="417"/>
    </location>
    <ligand>
        <name>[4Fe-4S] cluster</name>
        <dbReference type="ChEBI" id="CHEBI:49883"/>
        <note>4Fe-4S-S-AdoMet</note>
    </ligand>
</feature>
<dbReference type="SFLD" id="SFLDS00113">
    <property type="entry name" value="Radical_SAM_Phosphomethylpyrim"/>
    <property type="match status" value="1"/>
</dbReference>
<keyword evidence="5 10" id="KW-0862">Zinc</keyword>
<dbReference type="GO" id="GO:0070284">
    <property type="term" value="F:phosphomethylpyrimidine synthase activity"/>
    <property type="evidence" value="ECO:0007669"/>
    <property type="project" value="UniProtKB-EC"/>
</dbReference>
<dbReference type="GO" id="GO:0009228">
    <property type="term" value="P:thiamine biosynthetic process"/>
    <property type="evidence" value="ECO:0007669"/>
    <property type="project" value="UniProtKB-UniRule"/>
</dbReference>
<evidence type="ECO:0000256" key="8">
    <source>
        <dbReference type="ARBA" id="ARBA00023014"/>
    </source>
</evidence>
<keyword evidence="7 10" id="KW-0408">Iron</keyword>
<dbReference type="InterPro" id="IPR037509">
    <property type="entry name" value="ThiC"/>
</dbReference>
<dbReference type="SFLD" id="SFLDG01114">
    <property type="entry name" value="phosphomethylpyrimidine_syntha"/>
    <property type="match status" value="1"/>
</dbReference>
<keyword evidence="2 10" id="KW-0004">4Fe-4S</keyword>
<dbReference type="Gene3D" id="6.10.250.620">
    <property type="match status" value="1"/>
</dbReference>
<dbReference type="Proteomes" id="UP000297714">
    <property type="component" value="Unassembled WGS sequence"/>
</dbReference>
<comment type="similarity">
    <text evidence="10">Belongs to the ThiC family.</text>
</comment>
<accession>A0A4Z0Y6P1</accession>
<dbReference type="InterPro" id="IPR038521">
    <property type="entry name" value="ThiC/Bza_core_dom"/>
</dbReference>
<organism evidence="11 12">
    <name type="scientific">Caproiciproducens galactitolivorans</name>
    <dbReference type="NCBI Taxonomy" id="642589"/>
    <lineage>
        <taxon>Bacteria</taxon>
        <taxon>Bacillati</taxon>
        <taxon>Bacillota</taxon>
        <taxon>Clostridia</taxon>
        <taxon>Eubacteriales</taxon>
        <taxon>Acutalibacteraceae</taxon>
        <taxon>Caproiciproducens</taxon>
    </lineage>
</organism>
<dbReference type="EMBL" id="SRMQ01000014">
    <property type="protein sequence ID" value="TGJ75568.1"/>
    <property type="molecule type" value="Genomic_DNA"/>
</dbReference>
<dbReference type="SFLD" id="SFLDF00407">
    <property type="entry name" value="phosphomethylpyrimidine_syntha"/>
    <property type="match status" value="1"/>
</dbReference>
<feature type="binding site" evidence="10">
    <location>
        <position position="266"/>
    </location>
    <ligand>
        <name>substrate</name>
    </ligand>
</feature>
<evidence type="ECO:0000256" key="2">
    <source>
        <dbReference type="ARBA" id="ARBA00022485"/>
    </source>
</evidence>
<feature type="binding site" evidence="10">
    <location>
        <position position="334"/>
    </location>
    <ligand>
        <name>Zn(2+)</name>
        <dbReference type="ChEBI" id="CHEBI:29105"/>
    </ligand>
</feature>
<dbReference type="Pfam" id="PF01964">
    <property type="entry name" value="ThiC_Rad_SAM"/>
    <property type="match status" value="1"/>
</dbReference>
<keyword evidence="9 10" id="KW-0456">Lyase</keyword>
<dbReference type="AlphaFoldDB" id="A0A4Z0Y6P1"/>
<feature type="binding site" evidence="10">
    <location>
        <position position="270"/>
    </location>
    <ligand>
        <name>Zn(2+)</name>
        <dbReference type="ChEBI" id="CHEBI:29105"/>
    </ligand>
</feature>
<dbReference type="OrthoDB" id="9805897at2"/>
<comment type="caution">
    <text evidence="11">The sequence shown here is derived from an EMBL/GenBank/DDBJ whole genome shotgun (WGS) entry which is preliminary data.</text>
</comment>
<dbReference type="HAMAP" id="MF_00089">
    <property type="entry name" value="ThiC"/>
    <property type="match status" value="1"/>
</dbReference>
<dbReference type="InterPro" id="IPR002817">
    <property type="entry name" value="ThiC/BzaA/B"/>
</dbReference>
<evidence type="ECO:0000256" key="9">
    <source>
        <dbReference type="ARBA" id="ARBA00023239"/>
    </source>
</evidence>
<evidence type="ECO:0000313" key="11">
    <source>
        <dbReference type="EMBL" id="TGJ75568.1"/>
    </source>
</evidence>
<evidence type="ECO:0000256" key="3">
    <source>
        <dbReference type="ARBA" id="ARBA00022691"/>
    </source>
</evidence>
<reference evidence="11 12" key="1">
    <citation type="submission" date="2019-04" db="EMBL/GenBank/DDBJ databases">
        <authorList>
            <person name="Poehlein A."/>
            <person name="Bengelsdorf F.R."/>
            <person name="Duerre P."/>
            <person name="Daniel R."/>
        </authorList>
    </citation>
    <scope>NUCLEOTIDE SEQUENCE [LARGE SCALE GENOMIC DNA]</scope>
    <source>
        <strain evidence="11 12">BS-1</strain>
    </source>
</reference>
<dbReference type="Gene3D" id="3.20.20.540">
    <property type="entry name" value="Radical SAM ThiC family, central domain"/>
    <property type="match status" value="1"/>
</dbReference>
<feature type="binding site" evidence="10">
    <location>
        <position position="293"/>
    </location>
    <ligand>
        <name>substrate</name>
    </ligand>
</feature>
<keyword evidence="4 10" id="KW-0479">Metal-binding</keyword>
<dbReference type="GO" id="GO:0051539">
    <property type="term" value="F:4 iron, 4 sulfur cluster binding"/>
    <property type="evidence" value="ECO:0007669"/>
    <property type="project" value="UniProtKB-KW"/>
</dbReference>
<dbReference type="RefSeq" id="WP_135660871.1">
    <property type="nucleotide sequence ID" value="NZ_SRMQ01000014.1"/>
</dbReference>
<dbReference type="EC" id="4.1.99.17" evidence="10"/>
<comment type="function">
    <text evidence="1 10">Catalyzes the synthesis of the hydroxymethylpyrimidine phosphate (HMP-P) moiety of thiamine from aminoimidazole ribotide (AIR) in a radical S-adenosyl-L-methionine (SAM)-dependent reaction.</text>
</comment>
<keyword evidence="6 10" id="KW-0784">Thiamine biosynthesis</keyword>
<evidence type="ECO:0000256" key="6">
    <source>
        <dbReference type="ARBA" id="ARBA00022977"/>
    </source>
</evidence>
<keyword evidence="12" id="KW-1185">Reference proteome</keyword>
<feature type="binding site" evidence="10">
    <location>
        <position position="70"/>
    </location>
    <ligand>
        <name>substrate</name>
    </ligand>
</feature>
<gene>
    <name evidence="10 11" type="primary">thiC</name>
    <name evidence="11" type="ORF">CAGA_22750</name>
</gene>
<comment type="cofactor">
    <cofactor evidence="10">
        <name>[4Fe-4S] cluster</name>
        <dbReference type="ChEBI" id="CHEBI:49883"/>
    </cofactor>
    <text evidence="10">Binds 1 [4Fe-4S] cluster per subunit. The cluster is coordinated with 3 cysteines and an exchangeable S-adenosyl-L-methionine.</text>
</comment>
<evidence type="ECO:0000313" key="12">
    <source>
        <dbReference type="Proteomes" id="UP000297714"/>
    </source>
</evidence>
<feature type="binding site" evidence="10">
    <location>
        <position position="410"/>
    </location>
    <ligand>
        <name>[4Fe-4S] cluster</name>
        <dbReference type="ChEBI" id="CHEBI:49883"/>
        <note>4Fe-4S-S-AdoMet</note>
    </ligand>
</feature>
<dbReference type="GO" id="GO:0009229">
    <property type="term" value="P:thiamine diphosphate biosynthetic process"/>
    <property type="evidence" value="ECO:0007669"/>
    <property type="project" value="UniProtKB-UniRule"/>
</dbReference>
<name>A0A4Z0Y6P1_9FIRM</name>
<protein>
    <recommendedName>
        <fullName evidence="10">Phosphomethylpyrimidine synthase</fullName>
        <ecNumber evidence="10">4.1.99.17</ecNumber>
    </recommendedName>
    <alternativeName>
        <fullName evidence="10">Hydroxymethylpyrimidine phosphate synthase</fullName>
        <shortName evidence="10">HMP-P synthase</shortName>
        <shortName evidence="10">HMP-phosphate synthase</shortName>
        <shortName evidence="10">HMPP synthase</shortName>
    </alternativeName>
    <alternativeName>
        <fullName evidence="10">Thiamine biosynthesis protein ThiC</fullName>
    </alternativeName>
</protein>
<dbReference type="PANTHER" id="PTHR30557:SF1">
    <property type="entry name" value="PHOSPHOMETHYLPYRIMIDINE SYNTHASE, CHLOROPLASTIC"/>
    <property type="match status" value="1"/>
</dbReference>
<dbReference type="NCBIfam" id="TIGR00190">
    <property type="entry name" value="thiC"/>
    <property type="match status" value="1"/>
</dbReference>
<feature type="binding site" evidence="10">
    <location>
        <position position="128"/>
    </location>
    <ligand>
        <name>substrate</name>
    </ligand>
</feature>
<dbReference type="UniPathway" id="UPA00060"/>
<evidence type="ECO:0000256" key="5">
    <source>
        <dbReference type="ARBA" id="ARBA00022833"/>
    </source>
</evidence>
<keyword evidence="8 10" id="KW-0411">Iron-sulfur</keyword>
<dbReference type="FunFam" id="3.20.20.540:FF:000001">
    <property type="entry name" value="Phosphomethylpyrimidine synthase"/>
    <property type="match status" value="1"/>
</dbReference>
<comment type="pathway">
    <text evidence="10">Cofactor biosynthesis; thiamine diphosphate biosynthesis.</text>
</comment>
<dbReference type="GO" id="GO:0008270">
    <property type="term" value="F:zinc ion binding"/>
    <property type="evidence" value="ECO:0007669"/>
    <property type="project" value="UniProtKB-UniRule"/>
</dbReference>
<evidence type="ECO:0000256" key="4">
    <source>
        <dbReference type="ARBA" id="ARBA00022723"/>
    </source>
</evidence>
<evidence type="ECO:0000256" key="1">
    <source>
        <dbReference type="ARBA" id="ARBA00003175"/>
    </source>
</evidence>
<dbReference type="GO" id="GO:0005829">
    <property type="term" value="C:cytosol"/>
    <property type="evidence" value="ECO:0007669"/>
    <property type="project" value="TreeGrafter"/>
</dbReference>